<dbReference type="PANTHER" id="PTHR45436">
    <property type="entry name" value="SENSOR HISTIDINE KINASE YKOH"/>
    <property type="match status" value="1"/>
</dbReference>
<evidence type="ECO:0000313" key="14">
    <source>
        <dbReference type="EMBL" id="GAB04039.1"/>
    </source>
</evidence>
<dbReference type="InterPro" id="IPR036097">
    <property type="entry name" value="HisK_dim/P_sf"/>
</dbReference>
<dbReference type="GO" id="GO:0000155">
    <property type="term" value="F:phosphorelay sensor kinase activity"/>
    <property type="evidence" value="ECO:0007669"/>
    <property type="project" value="InterPro"/>
</dbReference>
<evidence type="ECO:0000256" key="2">
    <source>
        <dbReference type="ARBA" id="ARBA00004236"/>
    </source>
</evidence>
<feature type="domain" description="HAMP" evidence="13">
    <location>
        <begin position="195"/>
        <end position="247"/>
    </location>
</feature>
<keyword evidence="8 11" id="KW-1133">Transmembrane helix</keyword>
<accession>G7GKB4</accession>
<comment type="subcellular location">
    <subcellularLocation>
        <location evidence="2">Cell membrane</location>
    </subcellularLocation>
</comment>
<dbReference type="Pfam" id="PF00672">
    <property type="entry name" value="HAMP"/>
    <property type="match status" value="1"/>
</dbReference>
<evidence type="ECO:0000256" key="11">
    <source>
        <dbReference type="SAM" id="Phobius"/>
    </source>
</evidence>
<dbReference type="SMART" id="SM00304">
    <property type="entry name" value="HAMP"/>
    <property type="match status" value="1"/>
</dbReference>
<reference evidence="14 15" key="1">
    <citation type="submission" date="2011-11" db="EMBL/GenBank/DDBJ databases">
        <title>Whole genome shotgun sequence of Gordonia amarae NBRC 15530.</title>
        <authorList>
            <person name="Takarada H."/>
            <person name="Hosoyama A."/>
            <person name="Tsuchikane K."/>
            <person name="Katsumata H."/>
            <person name="Yamazaki S."/>
            <person name="Fujita N."/>
        </authorList>
    </citation>
    <scope>NUCLEOTIDE SEQUENCE [LARGE SCALE GENOMIC DNA]</scope>
    <source>
        <strain evidence="14 15">NBRC 15530</strain>
    </source>
</reference>
<sequence length="483" mass="52072">MALRAESARPHEMRAPIPLTRSVSLRSRVTILSATVVLVSVSLMAAAAYFTVHRAMYNDIDKQLESRADGLTAMASVGLLDQQPEVLLQGTVFSTSISVMVVSPSGLALRIGDVPMGNRENAIMASPGSVRAMQSVRTIEGKRVLARKLSNGYTVILAESLLHTDRVLKRLAWVLLVVGGGGVAFAALAGTAVARAGLRPVARLTSATERVAKTQDLTPIPVTGKDELARLTESFNTMLAALAESRDRQSRLVADAGHELKTPLTSLRTNLELLMAASAPGAPAMDASDMIELRSDVLAQIEELSTLVGDLVDLAREDAKHVIVEELDLVDIIERSLDRARRRRSDVEFVTTLVPWYVFGEEHGLSRAILNVLDNAAKWSPRGHAVQVKLDQIAPTMMELTVADSGPGIPAEDRELVFERFYRSAEARSMPGSGLGLAIVRQVVLRMGGTIRAEQSDAGGALIRMTLPGHPVPMEPSPQVIRQ</sequence>
<evidence type="ECO:0000256" key="10">
    <source>
        <dbReference type="ARBA" id="ARBA00023136"/>
    </source>
</evidence>
<dbReference type="Gene3D" id="1.10.287.130">
    <property type="match status" value="1"/>
</dbReference>
<name>G7GKB4_9ACTN</name>
<dbReference type="InterPro" id="IPR036890">
    <property type="entry name" value="HATPase_C_sf"/>
</dbReference>
<dbReference type="Pfam" id="PF02518">
    <property type="entry name" value="HATPase_c"/>
    <property type="match status" value="1"/>
</dbReference>
<keyword evidence="9" id="KW-0902">Two-component regulatory system</keyword>
<feature type="domain" description="Histidine kinase" evidence="12">
    <location>
        <begin position="255"/>
        <end position="471"/>
    </location>
</feature>
<dbReference type="PROSITE" id="PS50109">
    <property type="entry name" value="HIS_KIN"/>
    <property type="match status" value="1"/>
</dbReference>
<keyword evidence="6 11" id="KW-0812">Transmembrane</keyword>
<evidence type="ECO:0000256" key="5">
    <source>
        <dbReference type="ARBA" id="ARBA00022679"/>
    </source>
</evidence>
<dbReference type="SUPFAM" id="SSF47384">
    <property type="entry name" value="Homodimeric domain of signal transducing histidine kinase"/>
    <property type="match status" value="1"/>
</dbReference>
<dbReference type="STRING" id="1075090.GOAMR_10_00160"/>
<dbReference type="InterPro" id="IPR003660">
    <property type="entry name" value="HAMP_dom"/>
</dbReference>
<dbReference type="CDD" id="cd00082">
    <property type="entry name" value="HisKA"/>
    <property type="match status" value="1"/>
</dbReference>
<dbReference type="Proteomes" id="UP000006023">
    <property type="component" value="Unassembled WGS sequence"/>
</dbReference>
<evidence type="ECO:0000259" key="12">
    <source>
        <dbReference type="PROSITE" id="PS50109"/>
    </source>
</evidence>
<evidence type="ECO:0000313" key="15">
    <source>
        <dbReference type="Proteomes" id="UP000006023"/>
    </source>
</evidence>
<evidence type="ECO:0000256" key="9">
    <source>
        <dbReference type="ARBA" id="ARBA00023012"/>
    </source>
</evidence>
<dbReference type="eggNOG" id="COG2205">
    <property type="taxonomic scope" value="Bacteria"/>
</dbReference>
<dbReference type="PANTHER" id="PTHR45436:SF5">
    <property type="entry name" value="SENSOR HISTIDINE KINASE TRCS"/>
    <property type="match status" value="1"/>
</dbReference>
<evidence type="ECO:0000256" key="4">
    <source>
        <dbReference type="ARBA" id="ARBA00022553"/>
    </source>
</evidence>
<keyword evidence="7 14" id="KW-0418">Kinase</keyword>
<dbReference type="InterPro" id="IPR050428">
    <property type="entry name" value="TCS_sensor_his_kinase"/>
</dbReference>
<dbReference type="SMART" id="SM00387">
    <property type="entry name" value="HATPase_c"/>
    <property type="match status" value="1"/>
</dbReference>
<keyword evidence="15" id="KW-1185">Reference proteome</keyword>
<keyword evidence="4" id="KW-0597">Phosphoprotein</keyword>
<dbReference type="PROSITE" id="PS50885">
    <property type="entry name" value="HAMP"/>
    <property type="match status" value="1"/>
</dbReference>
<keyword evidence="5" id="KW-0808">Transferase</keyword>
<dbReference type="SMART" id="SM00388">
    <property type="entry name" value="HisKA"/>
    <property type="match status" value="1"/>
</dbReference>
<organism evidence="14 15">
    <name type="scientific">Gordonia amarae NBRC 15530</name>
    <dbReference type="NCBI Taxonomy" id="1075090"/>
    <lineage>
        <taxon>Bacteria</taxon>
        <taxon>Bacillati</taxon>
        <taxon>Actinomycetota</taxon>
        <taxon>Actinomycetes</taxon>
        <taxon>Mycobacteriales</taxon>
        <taxon>Gordoniaceae</taxon>
        <taxon>Gordonia</taxon>
    </lineage>
</organism>
<protein>
    <recommendedName>
        <fullName evidence="3">histidine kinase</fullName>
        <ecNumber evidence="3">2.7.13.3</ecNumber>
    </recommendedName>
</protein>
<evidence type="ECO:0000256" key="6">
    <source>
        <dbReference type="ARBA" id="ARBA00022692"/>
    </source>
</evidence>
<feature type="transmembrane region" description="Helical" evidence="11">
    <location>
        <begin position="86"/>
        <end position="109"/>
    </location>
</feature>
<dbReference type="CDD" id="cd00075">
    <property type="entry name" value="HATPase"/>
    <property type="match status" value="1"/>
</dbReference>
<dbReference type="EC" id="2.7.13.3" evidence="3"/>
<feature type="transmembrane region" description="Helical" evidence="11">
    <location>
        <begin position="171"/>
        <end position="194"/>
    </location>
</feature>
<dbReference type="Gene3D" id="6.10.340.10">
    <property type="match status" value="1"/>
</dbReference>
<dbReference type="GO" id="GO:0005886">
    <property type="term" value="C:plasma membrane"/>
    <property type="evidence" value="ECO:0007669"/>
    <property type="project" value="UniProtKB-SubCell"/>
</dbReference>
<dbReference type="EMBL" id="BAED01000010">
    <property type="protein sequence ID" value="GAB04039.1"/>
    <property type="molecule type" value="Genomic_DNA"/>
</dbReference>
<evidence type="ECO:0000256" key="1">
    <source>
        <dbReference type="ARBA" id="ARBA00000085"/>
    </source>
</evidence>
<dbReference type="SUPFAM" id="SSF55874">
    <property type="entry name" value="ATPase domain of HSP90 chaperone/DNA topoisomerase II/histidine kinase"/>
    <property type="match status" value="1"/>
</dbReference>
<proteinExistence type="predicted"/>
<dbReference type="RefSeq" id="WP_005182615.1">
    <property type="nucleotide sequence ID" value="NZ_BAED01000010.1"/>
</dbReference>
<evidence type="ECO:0000259" key="13">
    <source>
        <dbReference type="PROSITE" id="PS50885"/>
    </source>
</evidence>
<dbReference type="InterPro" id="IPR005467">
    <property type="entry name" value="His_kinase_dom"/>
</dbReference>
<dbReference type="CDD" id="cd06225">
    <property type="entry name" value="HAMP"/>
    <property type="match status" value="1"/>
</dbReference>
<gene>
    <name evidence="14" type="primary">mprB</name>
    <name evidence="14" type="ORF">GOAMR_10_00160</name>
</gene>
<comment type="caution">
    <text evidence="14">The sequence shown here is derived from an EMBL/GenBank/DDBJ whole genome shotgun (WGS) entry which is preliminary data.</text>
</comment>
<dbReference type="SUPFAM" id="SSF158472">
    <property type="entry name" value="HAMP domain-like"/>
    <property type="match status" value="1"/>
</dbReference>
<dbReference type="AlphaFoldDB" id="G7GKB4"/>
<keyword evidence="10 11" id="KW-0472">Membrane</keyword>
<evidence type="ECO:0000256" key="8">
    <source>
        <dbReference type="ARBA" id="ARBA00022989"/>
    </source>
</evidence>
<evidence type="ECO:0000256" key="7">
    <source>
        <dbReference type="ARBA" id="ARBA00022777"/>
    </source>
</evidence>
<feature type="transmembrane region" description="Helical" evidence="11">
    <location>
        <begin position="29"/>
        <end position="52"/>
    </location>
</feature>
<dbReference type="Gene3D" id="3.30.565.10">
    <property type="entry name" value="Histidine kinase-like ATPase, C-terminal domain"/>
    <property type="match status" value="1"/>
</dbReference>
<comment type="catalytic activity">
    <reaction evidence="1">
        <text>ATP + protein L-histidine = ADP + protein N-phospho-L-histidine.</text>
        <dbReference type="EC" id="2.7.13.3"/>
    </reaction>
</comment>
<dbReference type="Pfam" id="PF00512">
    <property type="entry name" value="HisKA"/>
    <property type="match status" value="1"/>
</dbReference>
<dbReference type="InterPro" id="IPR003594">
    <property type="entry name" value="HATPase_dom"/>
</dbReference>
<evidence type="ECO:0000256" key="3">
    <source>
        <dbReference type="ARBA" id="ARBA00012438"/>
    </source>
</evidence>
<dbReference type="PRINTS" id="PR00344">
    <property type="entry name" value="BCTRLSENSOR"/>
</dbReference>
<dbReference type="InterPro" id="IPR003661">
    <property type="entry name" value="HisK_dim/P_dom"/>
</dbReference>
<dbReference type="InterPro" id="IPR004358">
    <property type="entry name" value="Sig_transdc_His_kin-like_C"/>
</dbReference>